<keyword evidence="2" id="KW-0561">Oxygen transport</keyword>
<dbReference type="Proteomes" id="UP000014605">
    <property type="component" value="Unassembled WGS sequence"/>
</dbReference>
<accession>S3LTU4</accession>
<dbReference type="PANTHER" id="PTHR37164:SF1">
    <property type="entry name" value="BACTERIOHEMERYTHRIN"/>
    <property type="match status" value="1"/>
</dbReference>
<dbReference type="NCBIfam" id="TIGR02481">
    <property type="entry name" value="hemeryth_dom"/>
    <property type="match status" value="1"/>
</dbReference>
<dbReference type="SUPFAM" id="SSF47188">
    <property type="entry name" value="Hemerythrin-like"/>
    <property type="match status" value="1"/>
</dbReference>
<evidence type="ECO:0000256" key="1">
    <source>
        <dbReference type="ARBA" id="ARBA00010587"/>
    </source>
</evidence>
<sequence>MAEETKDTGEVNTGWVCWDKKLELGIPRIDSQHRKLVAMCNELHEALINRQKRSKGEWLVTVGDVLRQAVNYTQTHFADEEKLMKACGFSGYEAHKQRHKEFVHTITQVLIGFDEMTLTLGFDFADYLRDWILSHIAYEDKQYCPVMRSFYHALQEYSRRQHEASNTAMEPTQ</sequence>
<name>S3LTU4_9SPIR</name>
<dbReference type="NCBIfam" id="NF033749">
    <property type="entry name" value="bact_hemeryth"/>
    <property type="match status" value="1"/>
</dbReference>
<dbReference type="Pfam" id="PF01814">
    <property type="entry name" value="Hemerythrin"/>
    <property type="match status" value="1"/>
</dbReference>
<dbReference type="RefSeq" id="WP_016517811.1">
    <property type="nucleotide sequence ID" value="NZ_KE332512.1"/>
</dbReference>
<dbReference type="PROSITE" id="PS00550">
    <property type="entry name" value="HEMERYTHRINS"/>
    <property type="match status" value="1"/>
</dbReference>
<evidence type="ECO:0000256" key="2">
    <source>
        <dbReference type="ARBA" id="ARBA00022621"/>
    </source>
</evidence>
<reference evidence="6 7" key="1">
    <citation type="submission" date="2013-04" db="EMBL/GenBank/DDBJ databases">
        <title>The Genome Sequence of Treponema vincentii F0403.</title>
        <authorList>
            <consortium name="The Broad Institute Genomics Platform"/>
            <person name="Earl A."/>
            <person name="Ward D."/>
            <person name="Feldgarden M."/>
            <person name="Gevers D."/>
            <person name="Leonetti C."/>
            <person name="Izard J."/>
            <person name="Walker B."/>
            <person name="Young S."/>
            <person name="Zeng Q."/>
            <person name="Gargeya S."/>
            <person name="Fitzgerald M."/>
            <person name="Haas B."/>
            <person name="Abouelleil A."/>
            <person name="Allen A.W."/>
            <person name="Alvarado L."/>
            <person name="Arachchi H.M."/>
            <person name="Berlin A.M."/>
            <person name="Chapman S.B."/>
            <person name="Gainer-Dewar J."/>
            <person name="Goldberg J."/>
            <person name="Griggs A."/>
            <person name="Gujja S."/>
            <person name="Hansen M."/>
            <person name="Howarth C."/>
            <person name="Imamovic A."/>
            <person name="Ireland A."/>
            <person name="Larimer J."/>
            <person name="McCowan C."/>
            <person name="Murphy C."/>
            <person name="Pearson M."/>
            <person name="Poon T.W."/>
            <person name="Priest M."/>
            <person name="Roberts A."/>
            <person name="Saif S."/>
            <person name="Shea T."/>
            <person name="Sisk P."/>
            <person name="Sykes S."/>
            <person name="Wortman J."/>
            <person name="Nusbaum C."/>
            <person name="Birren B."/>
        </authorList>
    </citation>
    <scope>NUCLEOTIDE SEQUENCE [LARGE SCALE GENOMIC DNA]</scope>
    <source>
        <strain evidence="6 7">F0403</strain>
    </source>
</reference>
<keyword evidence="3" id="KW-0479">Metal-binding</keyword>
<dbReference type="CDD" id="cd12107">
    <property type="entry name" value="Hemerythrin"/>
    <property type="match status" value="1"/>
</dbReference>
<protein>
    <submittedName>
        <fullName evidence="6">Hemerythrin-like metal-binding domain-containing protein</fullName>
    </submittedName>
</protein>
<dbReference type="GO" id="GO:0046872">
    <property type="term" value="F:metal ion binding"/>
    <property type="evidence" value="ECO:0007669"/>
    <property type="project" value="UniProtKB-KW"/>
</dbReference>
<feature type="domain" description="Hemerythrin-like" evidence="5">
    <location>
        <begin position="25"/>
        <end position="145"/>
    </location>
</feature>
<dbReference type="EMBL" id="ATFC01000001">
    <property type="protein sequence ID" value="EPF47917.1"/>
    <property type="molecule type" value="Genomic_DNA"/>
</dbReference>
<keyword evidence="4" id="KW-0408">Iron</keyword>
<evidence type="ECO:0000259" key="5">
    <source>
        <dbReference type="Pfam" id="PF01814"/>
    </source>
</evidence>
<comment type="similarity">
    <text evidence="1">Belongs to the hemerythrin family.</text>
</comment>
<evidence type="ECO:0000313" key="7">
    <source>
        <dbReference type="Proteomes" id="UP000014605"/>
    </source>
</evidence>
<evidence type="ECO:0000313" key="6">
    <source>
        <dbReference type="EMBL" id="EPF47917.1"/>
    </source>
</evidence>
<dbReference type="GeneID" id="301460387"/>
<comment type="caution">
    <text evidence="6">The sequence shown here is derived from an EMBL/GenBank/DDBJ whole genome shotgun (WGS) entry which is preliminary data.</text>
</comment>
<dbReference type="Gene3D" id="1.20.120.50">
    <property type="entry name" value="Hemerythrin-like"/>
    <property type="match status" value="1"/>
</dbReference>
<evidence type="ECO:0000256" key="4">
    <source>
        <dbReference type="ARBA" id="ARBA00023004"/>
    </source>
</evidence>
<dbReference type="HOGENOM" id="CLU_086902_2_2_12"/>
<dbReference type="InterPro" id="IPR050669">
    <property type="entry name" value="Hemerythrin"/>
</dbReference>
<dbReference type="PATRIC" id="fig|1125702.3.peg.187"/>
<dbReference type="InterPro" id="IPR012312">
    <property type="entry name" value="Hemerythrin-like"/>
</dbReference>
<keyword evidence="2" id="KW-0813">Transport</keyword>
<organism evidence="6 7">
    <name type="scientific">Treponema vincentii F0403</name>
    <dbReference type="NCBI Taxonomy" id="1125702"/>
    <lineage>
        <taxon>Bacteria</taxon>
        <taxon>Pseudomonadati</taxon>
        <taxon>Spirochaetota</taxon>
        <taxon>Spirochaetia</taxon>
        <taxon>Spirochaetales</taxon>
        <taxon>Treponemataceae</taxon>
        <taxon>Treponema</taxon>
    </lineage>
</organism>
<keyword evidence="7" id="KW-1185">Reference proteome</keyword>
<gene>
    <name evidence="6" type="ORF">HMPREF1222_00178</name>
</gene>
<dbReference type="PANTHER" id="PTHR37164">
    <property type="entry name" value="BACTERIOHEMERYTHRIN"/>
    <property type="match status" value="1"/>
</dbReference>
<proteinExistence type="inferred from homology"/>
<dbReference type="InterPro" id="IPR012827">
    <property type="entry name" value="Hemerythrin_metal-bd"/>
</dbReference>
<dbReference type="InterPro" id="IPR016131">
    <property type="entry name" value="Haemerythrin_Fe_BS"/>
</dbReference>
<dbReference type="InterPro" id="IPR035938">
    <property type="entry name" value="Hemerythrin-like_sf"/>
</dbReference>
<evidence type="ECO:0000256" key="3">
    <source>
        <dbReference type="ARBA" id="ARBA00022723"/>
    </source>
</evidence>
<dbReference type="GO" id="GO:0005344">
    <property type="term" value="F:oxygen carrier activity"/>
    <property type="evidence" value="ECO:0007669"/>
    <property type="project" value="UniProtKB-KW"/>
</dbReference>
<dbReference type="AlphaFoldDB" id="S3LTU4"/>